<dbReference type="SUPFAM" id="SSF69118">
    <property type="entry name" value="AhpD-like"/>
    <property type="match status" value="1"/>
</dbReference>
<dbReference type="PANTHER" id="PTHR34846">
    <property type="entry name" value="4-CARBOXYMUCONOLACTONE DECARBOXYLASE FAMILY PROTEIN (AFU_ORTHOLOGUE AFUA_6G11590)"/>
    <property type="match status" value="1"/>
</dbReference>
<reference evidence="2 3" key="1">
    <citation type="submission" date="2017-03" db="EMBL/GenBank/DDBJ databases">
        <title>Genomic insights into Mycobacterium simiae human colonization.</title>
        <authorList>
            <person name="Steffani J.L."/>
            <person name="Brunck M.E."/>
            <person name="Cruz E."/>
            <person name="Montiel R."/>
            <person name="Barona F."/>
        </authorList>
    </citation>
    <scope>NUCLEOTIDE SEQUENCE [LARGE SCALE GENOMIC DNA]</scope>
    <source>
        <strain evidence="2 3">MsiGto</strain>
    </source>
</reference>
<protein>
    <submittedName>
        <fullName evidence="2">Carboxymuconolactone decarboxylase</fullName>
    </submittedName>
</protein>
<evidence type="ECO:0000313" key="2">
    <source>
        <dbReference type="EMBL" id="ORJ53618.1"/>
    </source>
</evidence>
<dbReference type="InterPro" id="IPR029032">
    <property type="entry name" value="AhpD-like"/>
</dbReference>
<dbReference type="AlphaFoldDB" id="A0A1X0XL82"/>
<dbReference type="PANTHER" id="PTHR34846:SF5">
    <property type="entry name" value="CARBOXYMUCONOLACTONE DECARBOXYLASE-LIKE DOMAIN-CONTAINING PROTEIN"/>
    <property type="match status" value="1"/>
</dbReference>
<dbReference type="InterPro" id="IPR003779">
    <property type="entry name" value="CMD-like"/>
</dbReference>
<feature type="domain" description="Carboxymuconolactone decarboxylase-like" evidence="1">
    <location>
        <begin position="50"/>
        <end position="113"/>
    </location>
</feature>
<sequence>MSNRHPLRLAPLPGTEWQEHTRAALASLIPPERAHPAGAGNVLSTLVRHPELARAYLPFNAYLLKHSTLSPRIREVALLRVVHRRDCDYLWSHHLPIARSAGLTDGDIAAIRDGNLADVRPDLTDQAVLHAVDDLVDRGTISTPVWNTLGRHLTDQQRMDLVFTVGGYELLAMAVNTFGVEDEAQ</sequence>
<keyword evidence="3" id="KW-1185">Reference proteome</keyword>
<comment type="caution">
    <text evidence="2">The sequence shown here is derived from an EMBL/GenBank/DDBJ whole genome shotgun (WGS) entry which is preliminary data.</text>
</comment>
<dbReference type="RefSeq" id="WP_084953751.1">
    <property type="nucleotide sequence ID" value="NZ_MZZM01000036.1"/>
</dbReference>
<dbReference type="Pfam" id="PF02627">
    <property type="entry name" value="CMD"/>
    <property type="match status" value="1"/>
</dbReference>
<gene>
    <name evidence="2" type="ORF">B5M45_28650</name>
</gene>
<name>A0A1X0XL82_MYCSI</name>
<evidence type="ECO:0000313" key="3">
    <source>
        <dbReference type="Proteomes" id="UP000193040"/>
    </source>
</evidence>
<dbReference type="Gene3D" id="1.20.1290.10">
    <property type="entry name" value="AhpD-like"/>
    <property type="match status" value="1"/>
</dbReference>
<proteinExistence type="predicted"/>
<dbReference type="Proteomes" id="UP000193040">
    <property type="component" value="Unassembled WGS sequence"/>
</dbReference>
<evidence type="ECO:0000259" key="1">
    <source>
        <dbReference type="Pfam" id="PF02627"/>
    </source>
</evidence>
<accession>A0A1X0XL82</accession>
<organism evidence="2 3">
    <name type="scientific">Mycobacterium simiae</name>
    <name type="common">Mycobacterium habana</name>
    <dbReference type="NCBI Taxonomy" id="1784"/>
    <lineage>
        <taxon>Bacteria</taxon>
        <taxon>Bacillati</taxon>
        <taxon>Actinomycetota</taxon>
        <taxon>Actinomycetes</taxon>
        <taxon>Mycobacteriales</taxon>
        <taxon>Mycobacteriaceae</taxon>
        <taxon>Mycobacterium</taxon>
        <taxon>Mycobacterium simiae complex</taxon>
    </lineage>
</organism>
<dbReference type="GO" id="GO:0051920">
    <property type="term" value="F:peroxiredoxin activity"/>
    <property type="evidence" value="ECO:0007669"/>
    <property type="project" value="InterPro"/>
</dbReference>
<dbReference type="EMBL" id="MZZM01000036">
    <property type="protein sequence ID" value="ORJ53618.1"/>
    <property type="molecule type" value="Genomic_DNA"/>
</dbReference>